<keyword evidence="6 10" id="KW-0378">Hydrolase</keyword>
<comment type="subcellular location">
    <subcellularLocation>
        <location evidence="1">Cell membrane</location>
        <topology evidence="1">Lipid-anchor</topology>
        <topology evidence="1">GPI-anchor</topology>
    </subcellularLocation>
</comment>
<dbReference type="Gene3D" id="1.10.390.10">
    <property type="entry name" value="Neutral Protease Domain 2"/>
    <property type="match status" value="1"/>
</dbReference>
<dbReference type="Gene3D" id="2.60.40.1730">
    <property type="entry name" value="tricorn interacting facor f3 domain"/>
    <property type="match status" value="1"/>
</dbReference>
<name>A0ABM1N9C5_NICVS</name>
<evidence type="ECO:0000256" key="4">
    <source>
        <dbReference type="ARBA" id="ARBA00022670"/>
    </source>
</evidence>
<keyword evidence="14" id="KW-1185">Reference proteome</keyword>
<dbReference type="InterPro" id="IPR027268">
    <property type="entry name" value="Peptidase_M4/M1_CTD_sf"/>
</dbReference>
<comment type="cofactor">
    <cofactor evidence="10">
        <name>Zn(2+)</name>
        <dbReference type="ChEBI" id="CHEBI:29105"/>
    </cofactor>
    <text evidence="10">Binds 1 zinc ion per subunit.</text>
</comment>
<evidence type="ECO:0000256" key="2">
    <source>
        <dbReference type="ARBA" id="ARBA00010136"/>
    </source>
</evidence>
<dbReference type="PANTHER" id="PTHR11533">
    <property type="entry name" value="PROTEASE M1 ZINC METALLOPROTEASE"/>
    <property type="match status" value="1"/>
</dbReference>
<keyword evidence="10" id="KW-1133">Transmembrane helix</keyword>
<evidence type="ECO:0000256" key="7">
    <source>
        <dbReference type="ARBA" id="ARBA00022833"/>
    </source>
</evidence>
<dbReference type="InterPro" id="IPR024571">
    <property type="entry name" value="ERAP1-like_C_dom"/>
</dbReference>
<keyword evidence="9" id="KW-0449">Lipoprotein</keyword>
<accession>A0ABM1N9C5</accession>
<evidence type="ECO:0000256" key="8">
    <source>
        <dbReference type="ARBA" id="ARBA00023049"/>
    </source>
</evidence>
<keyword evidence="10" id="KW-0812">Transmembrane</keyword>
<keyword evidence="3" id="KW-0336">GPI-anchor</keyword>
<evidence type="ECO:0000259" key="13">
    <source>
        <dbReference type="Pfam" id="PF17900"/>
    </source>
</evidence>
<proteinExistence type="inferred from homology"/>
<dbReference type="InterPro" id="IPR034016">
    <property type="entry name" value="M1_APN-typ"/>
</dbReference>
<dbReference type="InterPro" id="IPR042097">
    <property type="entry name" value="Aminopeptidase_N-like_N_sf"/>
</dbReference>
<dbReference type="InterPro" id="IPR045357">
    <property type="entry name" value="Aminopeptidase_N-like_N"/>
</dbReference>
<evidence type="ECO:0000259" key="12">
    <source>
        <dbReference type="Pfam" id="PF11838"/>
    </source>
</evidence>
<dbReference type="GeneID" id="108567449"/>
<evidence type="ECO:0000256" key="3">
    <source>
        <dbReference type="ARBA" id="ARBA00022622"/>
    </source>
</evidence>
<feature type="domain" description="ERAP1-like C-terminal" evidence="12">
    <location>
        <begin position="626"/>
        <end position="943"/>
    </location>
</feature>
<gene>
    <name evidence="15" type="primary">LOC108567449</name>
</gene>
<dbReference type="Gene3D" id="2.60.40.1910">
    <property type="match status" value="1"/>
</dbReference>
<protein>
    <recommendedName>
        <fullName evidence="10">Aminopeptidase</fullName>
        <ecNumber evidence="10">3.4.11.-</ecNumber>
    </recommendedName>
</protein>
<dbReference type="Proteomes" id="UP000695000">
    <property type="component" value="Unplaced"/>
</dbReference>
<dbReference type="InterPro" id="IPR050344">
    <property type="entry name" value="Peptidase_M1_aminopeptidases"/>
</dbReference>
<evidence type="ECO:0000256" key="9">
    <source>
        <dbReference type="ARBA" id="ARBA00023288"/>
    </source>
</evidence>
<comment type="similarity">
    <text evidence="2 10">Belongs to the peptidase M1 family.</text>
</comment>
<evidence type="ECO:0000256" key="1">
    <source>
        <dbReference type="ARBA" id="ARBA00004609"/>
    </source>
</evidence>
<dbReference type="RefSeq" id="XP_017783425.1">
    <property type="nucleotide sequence ID" value="XM_017927936.1"/>
</dbReference>
<reference evidence="15" key="1">
    <citation type="submission" date="2025-08" db="UniProtKB">
        <authorList>
            <consortium name="RefSeq"/>
        </authorList>
    </citation>
    <scope>IDENTIFICATION</scope>
    <source>
        <tissue evidence="15">Whole Larva</tissue>
    </source>
</reference>
<dbReference type="SUPFAM" id="SSF63737">
    <property type="entry name" value="Leukotriene A4 hydrolase N-terminal domain"/>
    <property type="match status" value="1"/>
</dbReference>
<keyword evidence="10" id="KW-0031">Aminopeptidase</keyword>
<feature type="domain" description="Aminopeptidase N-like N-terminal" evidence="13">
    <location>
        <begin position="100"/>
        <end position="290"/>
    </location>
</feature>
<evidence type="ECO:0000256" key="6">
    <source>
        <dbReference type="ARBA" id="ARBA00022801"/>
    </source>
</evidence>
<keyword evidence="8 10" id="KW-0482">Metalloprotease</keyword>
<dbReference type="Pfam" id="PF11838">
    <property type="entry name" value="ERAP1_C"/>
    <property type="match status" value="1"/>
</dbReference>
<sequence length="969" mass="111124">MTGGYYGQGVPTSVDLENNSNSKKYTINEGAPKGKLLISKVCCCLLAMGAIVLAALAALAVYMLLPVCAETTPEALTTQPKSIQKEAVVANARLPRALEPTHYKIKLLPFLIENNFTTHGFISIEFKAKEPTDKIVLNVNDIDIDQDSLRVKIAKDGSFLQILDQAYNKEAQLYTIVISKKFKKDNDYRVEMNFVAKLNDHMQGFYRSSYYSNGTKRWMASTQFSPTDARTAFPCFDEPSFKAIFSITIGRPDNMTTLSNMPKKESFPSTEMEGYTWDVYKETPKMSTYLVAFIVSDLQAFEFNSSRIVFTIWTRKEAITQGLYASTIVPSVFNHFETYFNLKYPIPKVDLVAVPDFGFNAMENWGLITFRETALLLDPTISTIDDKRNIALVVAHEIAHQWFGNLATPKWWDDLWLKEGFATYFEYVAVDKVEPSWNITNEFTFSEMSAAFEIDSLASARPLSVKIESTNQIRQAFNKISYSKGASIIRMIQSILGEEIFKTGLIHFLNNHLYANGDHNDLWKALTEKAQAGGVLEPNVTVKDIMDPWTIQAGYPVVTAIADYEAKSINLSQKRYLKSGETDQDSLWWIPISYTTAADSKFDDVRPQAWLRNENETTIELNTKGWYLLNLKHSGYFIVNYDETNWKRLDENLIDLPNDVRAQLLSNALDLSRANLLDYDIPFRLLVTLNRLGWSKQLLTLTIALEKMDFLHNMLISTPAFNKFDRFILTLFSNVFDHTSFNEERNDSYAVQRTRRTILEWACKRPDSRCMITSRHLYRDWMVNGKPIAPNLKKLVYCTSIREGGEAEWEFAYRQYLNTTLASEKNTILDALGCSSKPWLLARYLDYMMQKESGIRKQDGERVFRAVANNIVGHQLAFDYLRFSWKSINKYYGVGFNIISKMVDALTMYMNTPYQLAQLEAFKNDNDLGTAQQAVENAIEIVRGHMRWMDKSYGSVEMWFAQHLHRYSF</sequence>
<evidence type="ECO:0000313" key="14">
    <source>
        <dbReference type="Proteomes" id="UP000695000"/>
    </source>
</evidence>
<dbReference type="CDD" id="cd09601">
    <property type="entry name" value="M1_APN-Q_like"/>
    <property type="match status" value="1"/>
</dbReference>
<dbReference type="PRINTS" id="PR00756">
    <property type="entry name" value="ALADIPTASE"/>
</dbReference>
<keyword evidence="7 10" id="KW-0862">Zinc</keyword>
<evidence type="ECO:0000259" key="11">
    <source>
        <dbReference type="Pfam" id="PF01433"/>
    </source>
</evidence>
<evidence type="ECO:0000256" key="5">
    <source>
        <dbReference type="ARBA" id="ARBA00022723"/>
    </source>
</evidence>
<dbReference type="Gene3D" id="1.25.50.20">
    <property type="match status" value="1"/>
</dbReference>
<feature type="transmembrane region" description="Helical" evidence="10">
    <location>
        <begin position="41"/>
        <end position="65"/>
    </location>
</feature>
<dbReference type="SUPFAM" id="SSF55486">
    <property type="entry name" value="Metalloproteases ('zincins'), catalytic domain"/>
    <property type="match status" value="1"/>
</dbReference>
<dbReference type="InterPro" id="IPR001930">
    <property type="entry name" value="Peptidase_M1"/>
</dbReference>
<organism evidence="14 15">
    <name type="scientific">Nicrophorus vespilloides</name>
    <name type="common">Boreal carrion beetle</name>
    <dbReference type="NCBI Taxonomy" id="110193"/>
    <lineage>
        <taxon>Eukaryota</taxon>
        <taxon>Metazoa</taxon>
        <taxon>Ecdysozoa</taxon>
        <taxon>Arthropoda</taxon>
        <taxon>Hexapoda</taxon>
        <taxon>Insecta</taxon>
        <taxon>Pterygota</taxon>
        <taxon>Neoptera</taxon>
        <taxon>Endopterygota</taxon>
        <taxon>Coleoptera</taxon>
        <taxon>Polyphaga</taxon>
        <taxon>Staphyliniformia</taxon>
        <taxon>Silphidae</taxon>
        <taxon>Nicrophorinae</taxon>
        <taxon>Nicrophorus</taxon>
    </lineage>
</organism>
<evidence type="ECO:0000256" key="10">
    <source>
        <dbReference type="RuleBase" id="RU364040"/>
    </source>
</evidence>
<dbReference type="EC" id="3.4.11.-" evidence="10"/>
<keyword evidence="5 10" id="KW-0479">Metal-binding</keyword>
<dbReference type="Pfam" id="PF01433">
    <property type="entry name" value="Peptidase_M1"/>
    <property type="match status" value="1"/>
</dbReference>
<keyword evidence="4 10" id="KW-0645">Protease</keyword>
<keyword evidence="10" id="KW-0472">Membrane</keyword>
<dbReference type="Pfam" id="PF17900">
    <property type="entry name" value="Peptidase_M1_N"/>
    <property type="match status" value="1"/>
</dbReference>
<dbReference type="InterPro" id="IPR014782">
    <property type="entry name" value="Peptidase_M1_dom"/>
</dbReference>
<evidence type="ECO:0000313" key="15">
    <source>
        <dbReference type="RefSeq" id="XP_017783425.1"/>
    </source>
</evidence>
<feature type="domain" description="Peptidase M1 membrane alanine aminopeptidase" evidence="11">
    <location>
        <begin position="325"/>
        <end position="549"/>
    </location>
</feature>
<dbReference type="PANTHER" id="PTHR11533:SF294">
    <property type="entry name" value="THYROTROPIN-RELEASING HORMONE-DEGRADING ECTOENZYME"/>
    <property type="match status" value="1"/>
</dbReference>
<keyword evidence="3" id="KW-0325">Glycoprotein</keyword>